<proteinExistence type="predicted"/>
<accession>A0A1A9F5F6</accession>
<keyword evidence="1" id="KW-0460">Magnesium</keyword>
<evidence type="ECO:0000259" key="2">
    <source>
        <dbReference type="Pfam" id="PF12804"/>
    </source>
</evidence>
<dbReference type="Pfam" id="PF12804">
    <property type="entry name" value="NTP_transf_3"/>
    <property type="match status" value="1"/>
</dbReference>
<dbReference type="PANTHER" id="PTHR43777:SF1">
    <property type="entry name" value="MOLYBDENUM COFACTOR CYTIDYLYLTRANSFERASE"/>
    <property type="match status" value="1"/>
</dbReference>
<feature type="domain" description="MobA-like NTP transferase" evidence="2">
    <location>
        <begin position="1"/>
        <end position="165"/>
    </location>
</feature>
<dbReference type="InterPro" id="IPR029044">
    <property type="entry name" value="Nucleotide-diphossugar_trans"/>
</dbReference>
<dbReference type="EMBL" id="CP015839">
    <property type="protein sequence ID" value="ANG65091.1"/>
    <property type="molecule type" value="Genomic_DNA"/>
</dbReference>
<gene>
    <name evidence="3" type="ORF">A8C75_03675</name>
</gene>
<dbReference type="AlphaFoldDB" id="A0A1A9F5F6"/>
<reference evidence="4" key="1">
    <citation type="submission" date="2016-05" db="EMBL/GenBank/DDBJ databases">
        <authorList>
            <person name="Baek K."/>
            <person name="Yang S.-J."/>
        </authorList>
    </citation>
    <scope>NUCLEOTIDE SEQUENCE [LARGE SCALE GENOMIC DNA]</scope>
    <source>
        <strain evidence="4">ST58-10</strain>
    </source>
</reference>
<dbReference type="SUPFAM" id="SSF53448">
    <property type="entry name" value="Nucleotide-diphospho-sugar transferases"/>
    <property type="match status" value="1"/>
</dbReference>
<protein>
    <recommendedName>
        <fullName evidence="2">MobA-like NTP transferase domain-containing protein</fullName>
    </recommendedName>
</protein>
<evidence type="ECO:0000313" key="3">
    <source>
        <dbReference type="EMBL" id="ANG65091.1"/>
    </source>
</evidence>
<dbReference type="CDD" id="cd04182">
    <property type="entry name" value="GT_2_like_f"/>
    <property type="match status" value="1"/>
</dbReference>
<organism evidence="3 4">
    <name type="scientific">Marinobacterium aestuarii</name>
    <dbReference type="NCBI Taxonomy" id="1821621"/>
    <lineage>
        <taxon>Bacteria</taxon>
        <taxon>Pseudomonadati</taxon>
        <taxon>Pseudomonadota</taxon>
        <taxon>Gammaproteobacteria</taxon>
        <taxon>Oceanospirillales</taxon>
        <taxon>Oceanospirillaceae</taxon>
        <taxon>Marinobacterium</taxon>
    </lineage>
</organism>
<sequence length="210" mass="22546">MAAGRARRFGTDKRREMLLQNSPLLVATVQSMAAVFDSVRVVIRSDDDPAELGLEPATALPVGAVLVTTVRSVHADQGLGFSIADGFSTLRAPQAIAAAVLLGDMPCITSGTFAMLIEHAAADRIVRPAYQGEAGHPVIFGRDFWGELSQLQDEAGARSVIQRHPEACMRIKVDDPGVLMDADRPEDLAALRERYQSMGTSEYLSARPAS</sequence>
<reference evidence="3 4" key="2">
    <citation type="journal article" date="2018" name="Int. J. Syst. Evol. Microbiol.">
        <title>Marinobacterium aestuarii sp. nov., a benzene-degrading marine bacterium isolated from estuary sediment.</title>
        <authorList>
            <person name="Bae S.S."/>
            <person name="Jung J."/>
            <person name="Chung D."/>
            <person name="Baek K."/>
        </authorList>
    </citation>
    <scope>NUCLEOTIDE SEQUENCE [LARGE SCALE GENOMIC DNA]</scope>
    <source>
        <strain evidence="3 4">ST58-10</strain>
    </source>
</reference>
<dbReference type="GO" id="GO:0016779">
    <property type="term" value="F:nucleotidyltransferase activity"/>
    <property type="evidence" value="ECO:0007669"/>
    <property type="project" value="UniProtKB-ARBA"/>
</dbReference>
<keyword evidence="4" id="KW-1185">Reference proteome</keyword>
<evidence type="ECO:0000256" key="1">
    <source>
        <dbReference type="ARBA" id="ARBA00022842"/>
    </source>
</evidence>
<dbReference type="KEGG" id="mars:A8C75_03675"/>
<dbReference type="Proteomes" id="UP000078070">
    <property type="component" value="Chromosome"/>
</dbReference>
<dbReference type="PANTHER" id="PTHR43777">
    <property type="entry name" value="MOLYBDENUM COFACTOR CYTIDYLYLTRANSFERASE"/>
    <property type="match status" value="1"/>
</dbReference>
<dbReference type="STRING" id="1821621.A8C75_03675"/>
<dbReference type="Gene3D" id="3.90.550.10">
    <property type="entry name" value="Spore Coat Polysaccharide Biosynthesis Protein SpsA, Chain A"/>
    <property type="match status" value="1"/>
</dbReference>
<name>A0A1A9F5F6_9GAMM</name>
<dbReference type="InterPro" id="IPR025877">
    <property type="entry name" value="MobA-like_NTP_Trfase"/>
</dbReference>
<evidence type="ECO:0000313" key="4">
    <source>
        <dbReference type="Proteomes" id="UP000078070"/>
    </source>
</evidence>